<dbReference type="PROSITE" id="PS01230">
    <property type="entry name" value="TRMA_1"/>
    <property type="match status" value="1"/>
</dbReference>
<feature type="binding site" evidence="7 8">
    <location>
        <position position="295"/>
    </location>
    <ligand>
        <name>S-adenosyl-L-methionine</name>
        <dbReference type="ChEBI" id="CHEBI:59789"/>
    </ligand>
</feature>
<comment type="similarity">
    <text evidence="7">Belongs to the class I-like SAM-binding methyltransferase superfamily. RNA M5U methyltransferase family. TrmA subfamily.</text>
</comment>
<keyword evidence="1 7" id="KW-0489">Methyltransferase</keyword>
<dbReference type="GO" id="GO:0019843">
    <property type="term" value="F:rRNA binding"/>
    <property type="evidence" value="ECO:0007669"/>
    <property type="project" value="TreeGrafter"/>
</dbReference>
<dbReference type="Gene3D" id="2.40.50.1070">
    <property type="match status" value="1"/>
</dbReference>
<dbReference type="SUPFAM" id="SSF53335">
    <property type="entry name" value="S-adenosyl-L-methionine-dependent methyltransferases"/>
    <property type="match status" value="1"/>
</dbReference>
<keyword evidence="3 7" id="KW-0949">S-adenosyl-L-methionine</keyword>
<feature type="binding site" evidence="7">
    <location>
        <position position="219"/>
    </location>
    <ligand>
        <name>S-adenosyl-L-methionine</name>
        <dbReference type="ChEBI" id="CHEBI:59789"/>
    </ligand>
</feature>
<dbReference type="HAMAP" id="MF_01011">
    <property type="entry name" value="RNA_methyltr_TrmA"/>
    <property type="match status" value="1"/>
</dbReference>
<evidence type="ECO:0000256" key="7">
    <source>
        <dbReference type="HAMAP-Rule" id="MF_01011"/>
    </source>
</evidence>
<evidence type="ECO:0000313" key="10">
    <source>
        <dbReference type="EMBL" id="MBE8717196.1"/>
    </source>
</evidence>
<dbReference type="PROSITE" id="PS51687">
    <property type="entry name" value="SAM_MT_RNA_M5U"/>
    <property type="match status" value="1"/>
</dbReference>
<dbReference type="GO" id="GO:0030488">
    <property type="term" value="P:tRNA methylation"/>
    <property type="evidence" value="ECO:0007669"/>
    <property type="project" value="UniProtKB-UniRule"/>
</dbReference>
<evidence type="ECO:0000256" key="8">
    <source>
        <dbReference type="PROSITE-ProRule" id="PRU01024"/>
    </source>
</evidence>
<keyword evidence="2 7" id="KW-0808">Transferase</keyword>
<dbReference type="FunFam" id="3.40.50.150:FF:000012">
    <property type="entry name" value="tRNA/tmRNA (uracil-C(5))-methyltransferase"/>
    <property type="match status" value="1"/>
</dbReference>
<dbReference type="InterPro" id="IPR029063">
    <property type="entry name" value="SAM-dependent_MTases_sf"/>
</dbReference>
<dbReference type="FunFam" id="2.40.50.1070:FF:000001">
    <property type="entry name" value="tRNA/tmRNA (uracil-C(5))-methyltransferase"/>
    <property type="match status" value="1"/>
</dbReference>
<dbReference type="Gene3D" id="3.40.50.150">
    <property type="entry name" value="Vaccinia Virus protein VP39"/>
    <property type="match status" value="1"/>
</dbReference>
<name>A0A928V1R7_9GAMM</name>
<dbReference type="Pfam" id="PF05958">
    <property type="entry name" value="tRNA_U5-meth_tr"/>
    <property type="match status" value="1"/>
</dbReference>
<feature type="active site" description="Nucleophile" evidence="7 8">
    <location>
        <position position="320"/>
    </location>
</feature>
<dbReference type="InterPro" id="IPR010280">
    <property type="entry name" value="U5_MeTrfase_fam"/>
</dbReference>
<gene>
    <name evidence="7" type="primary">trmA</name>
    <name evidence="10" type="ORF">C4F51_08350</name>
</gene>
<dbReference type="InterPro" id="IPR011869">
    <property type="entry name" value="TrmA_MeTrfase"/>
</dbReference>
<feature type="binding site" evidence="7 8">
    <location>
        <position position="214"/>
    </location>
    <ligand>
        <name>S-adenosyl-L-methionine</name>
        <dbReference type="ChEBI" id="CHEBI:59789"/>
    </ligand>
</feature>
<dbReference type="PANTHER" id="PTHR47790">
    <property type="entry name" value="TRNA/TMRNA (URACIL-C(5))-METHYLTRANSFERASE"/>
    <property type="match status" value="1"/>
</dbReference>
<dbReference type="PROSITE" id="PS01231">
    <property type="entry name" value="TRMA_2"/>
    <property type="match status" value="1"/>
</dbReference>
<dbReference type="AlphaFoldDB" id="A0A928V1R7"/>
<dbReference type="EMBL" id="PRDL01000001">
    <property type="protein sequence ID" value="MBE8717196.1"/>
    <property type="molecule type" value="Genomic_DNA"/>
</dbReference>
<comment type="catalytic activity">
    <reaction evidence="5 7">
        <text>uridine(341) in tmRNA + S-adenosyl-L-methionine = 5-methyluridine(341) in tmRNA + S-adenosyl-L-homocysteine + H(+)</text>
        <dbReference type="Rhea" id="RHEA:43612"/>
        <dbReference type="Rhea" id="RHEA-COMP:10630"/>
        <dbReference type="Rhea" id="RHEA-COMP:10631"/>
        <dbReference type="ChEBI" id="CHEBI:15378"/>
        <dbReference type="ChEBI" id="CHEBI:57856"/>
        <dbReference type="ChEBI" id="CHEBI:59789"/>
        <dbReference type="ChEBI" id="CHEBI:65315"/>
        <dbReference type="ChEBI" id="CHEBI:74447"/>
    </reaction>
</comment>
<dbReference type="Proteomes" id="UP000652567">
    <property type="component" value="Unassembled WGS sequence"/>
</dbReference>
<evidence type="ECO:0000256" key="6">
    <source>
        <dbReference type="ARBA" id="ARBA00052788"/>
    </source>
</evidence>
<dbReference type="PANTHER" id="PTHR47790:SF2">
    <property type="entry name" value="TRNA_TMRNA (URACIL-C(5))-METHYLTRANSFERASE"/>
    <property type="match status" value="1"/>
</dbReference>
<evidence type="ECO:0000256" key="9">
    <source>
        <dbReference type="PROSITE-ProRule" id="PRU10015"/>
    </source>
</evidence>
<evidence type="ECO:0000256" key="5">
    <source>
        <dbReference type="ARBA" id="ARBA00051255"/>
    </source>
</evidence>
<evidence type="ECO:0000256" key="3">
    <source>
        <dbReference type="ARBA" id="ARBA00022691"/>
    </source>
</evidence>
<dbReference type="EC" id="2.1.1.35" evidence="7"/>
<protein>
    <recommendedName>
        <fullName evidence="7">tRNA/tmRNA (uracil-C(5))-methyltransferase</fullName>
        <ecNumber evidence="7">2.1.1.35</ecNumber>
    </recommendedName>
    <alternativeName>
        <fullName evidence="7">tRNA (uracil(54)-C(5))-methyltransferase</fullName>
    </alternativeName>
    <alternativeName>
        <fullName evidence="7">tRNA(m5U54)-methyltransferase</fullName>
        <shortName evidence="7">RUMT</shortName>
    </alternativeName>
    <alternativeName>
        <fullName evidence="7">tmRNA (uracil(341)-C(5))-methyltransferase</fullName>
    </alternativeName>
</protein>
<dbReference type="GO" id="GO:0000049">
    <property type="term" value="F:tRNA binding"/>
    <property type="evidence" value="ECO:0007669"/>
    <property type="project" value="TreeGrafter"/>
</dbReference>
<reference evidence="10" key="1">
    <citation type="submission" date="2018-07" db="EMBL/GenBank/DDBJ databases">
        <title>Genome assembly of strain Ka43.</title>
        <authorList>
            <person name="Kukolya J."/>
            <person name="Nagy I."/>
            <person name="Horvath B."/>
            <person name="Toth A."/>
        </authorList>
    </citation>
    <scope>NUCLEOTIDE SEQUENCE</scope>
    <source>
        <strain evidence="10">KB43</strain>
    </source>
</reference>
<comment type="catalytic activity">
    <reaction evidence="6 7">
        <text>uridine(54) in tRNA + S-adenosyl-L-methionine = 5-methyluridine(54) in tRNA + S-adenosyl-L-homocysteine + H(+)</text>
        <dbReference type="Rhea" id="RHEA:42712"/>
        <dbReference type="Rhea" id="RHEA-COMP:10167"/>
        <dbReference type="Rhea" id="RHEA-COMP:10193"/>
        <dbReference type="ChEBI" id="CHEBI:15378"/>
        <dbReference type="ChEBI" id="CHEBI:57856"/>
        <dbReference type="ChEBI" id="CHEBI:59789"/>
        <dbReference type="ChEBI" id="CHEBI:65315"/>
        <dbReference type="ChEBI" id="CHEBI:74447"/>
        <dbReference type="EC" id="2.1.1.35"/>
    </reaction>
</comment>
<dbReference type="InterPro" id="IPR030391">
    <property type="entry name" value="MeTrfase_TrmA_CS"/>
</dbReference>
<dbReference type="InterPro" id="IPR030390">
    <property type="entry name" value="MeTrfase_TrmA_AS"/>
</dbReference>
<comment type="function">
    <text evidence="7">Dual-specificity methyltransferase that catalyzes the formation of 5-methyluridine at position 54 (m5U54) in all tRNAs, and that of position 341 (m5U341) in tmRNA (transfer-mRNA).</text>
</comment>
<dbReference type="NCBIfam" id="TIGR02143">
    <property type="entry name" value="trmA_only"/>
    <property type="match status" value="1"/>
</dbReference>
<feature type="binding site" evidence="7 8">
    <location>
        <position position="186"/>
    </location>
    <ligand>
        <name>S-adenosyl-L-methionine</name>
        <dbReference type="ChEBI" id="CHEBI:59789"/>
    </ligand>
</feature>
<feature type="binding site" evidence="7 8">
    <location>
        <position position="235"/>
    </location>
    <ligand>
        <name>S-adenosyl-L-methionine</name>
        <dbReference type="ChEBI" id="CHEBI:59789"/>
    </ligand>
</feature>
<feature type="active site" description="Proton acceptor" evidence="7">
    <location>
        <position position="354"/>
    </location>
</feature>
<evidence type="ECO:0000256" key="1">
    <source>
        <dbReference type="ARBA" id="ARBA00022603"/>
    </source>
</evidence>
<feature type="active site" evidence="9">
    <location>
        <position position="320"/>
    </location>
</feature>
<comment type="caution">
    <text evidence="10">The sequence shown here is derived from an EMBL/GenBank/DDBJ whole genome shotgun (WGS) entry which is preliminary data.</text>
</comment>
<dbReference type="RefSeq" id="WP_193908861.1">
    <property type="nucleotide sequence ID" value="NZ_PRDL01000001.1"/>
</dbReference>
<dbReference type="GO" id="GO:0005829">
    <property type="term" value="C:cytosol"/>
    <property type="evidence" value="ECO:0007669"/>
    <property type="project" value="TreeGrafter"/>
</dbReference>
<proteinExistence type="inferred from homology"/>
<accession>A0A928V1R7</accession>
<sequence length="364" mass="41445">MSNTTLDTSLYPQQLQQKIQLLREDFSAFALPDIEVFESPVSHFRMRAEFRMWHKGDIVNYVMFANDKAKTPYDVTDFPIGSQLLNEKMTLLRDALNNSEILRKKIYQVEFLTTQSGEAMVTLVYHKQLDDNWLATAQALSQEIGLLIIGRSRGQKVAASRDYVVETMQVAGKTWQYQQIESGFTQPNAVVCEKMLNWAVNHSRDHGGDLLELYCGNGNFTLPLSTNFNKVMATELSKPSVNSALFNIELNKVENIAIGRMSSEEFVQALDKVRAFNRLAHVNLDDYNFSTIFVDPPRAGMDPYTTSVTQRFDNIIYISCNPTTLKANLETITQTHDISAFAVFDQFPYTHHLECGVILKKRKV</sequence>
<evidence type="ECO:0000313" key="11">
    <source>
        <dbReference type="Proteomes" id="UP000652567"/>
    </source>
</evidence>
<organism evidence="10 11">
    <name type="scientific">Cellvibrio polysaccharolyticus</name>
    <dbReference type="NCBI Taxonomy" id="2082724"/>
    <lineage>
        <taxon>Bacteria</taxon>
        <taxon>Pseudomonadati</taxon>
        <taxon>Pseudomonadota</taxon>
        <taxon>Gammaproteobacteria</taxon>
        <taxon>Cellvibrionales</taxon>
        <taxon>Cellvibrionaceae</taxon>
        <taxon>Cellvibrio</taxon>
    </lineage>
</organism>
<dbReference type="GO" id="GO:0030697">
    <property type="term" value="F:tRNA (uracil(54)-C5)-methyltransferase activity, S-adenosyl methionine-dependent"/>
    <property type="evidence" value="ECO:0007669"/>
    <property type="project" value="UniProtKB-UniRule"/>
</dbReference>
<keyword evidence="4 7" id="KW-0819">tRNA processing</keyword>
<evidence type="ECO:0000256" key="2">
    <source>
        <dbReference type="ARBA" id="ARBA00022679"/>
    </source>
</evidence>
<evidence type="ECO:0000256" key="4">
    <source>
        <dbReference type="ARBA" id="ARBA00022694"/>
    </source>
</evidence>
<keyword evidence="11" id="KW-1185">Reference proteome</keyword>